<comment type="similarity">
    <text evidence="2">Belongs to the resistance-nodulation-cell division (RND) (TC 2.A.6) family. MmpL subfamily.</text>
</comment>
<dbReference type="InterPro" id="IPR050545">
    <property type="entry name" value="Mycobact_MmpL"/>
</dbReference>
<dbReference type="Proteomes" id="UP000738826">
    <property type="component" value="Unassembled WGS sequence"/>
</dbReference>
<dbReference type="EMBL" id="JAACQH010000064">
    <property type="protein sequence ID" value="NCS91464.1"/>
    <property type="molecule type" value="Genomic_DNA"/>
</dbReference>
<evidence type="ECO:0000256" key="4">
    <source>
        <dbReference type="ARBA" id="ARBA00022692"/>
    </source>
</evidence>
<dbReference type="SUPFAM" id="SSF82866">
    <property type="entry name" value="Multidrug efflux transporter AcrB transmembrane domain"/>
    <property type="match status" value="1"/>
</dbReference>
<name>A0A8J7YVI1_9ARCH</name>
<dbReference type="Gene3D" id="1.20.1640.10">
    <property type="entry name" value="Multidrug efflux transporter AcrB transmembrane domain"/>
    <property type="match status" value="1"/>
</dbReference>
<evidence type="ECO:0000256" key="3">
    <source>
        <dbReference type="ARBA" id="ARBA00022475"/>
    </source>
</evidence>
<feature type="transmembrane region" description="Helical" evidence="7">
    <location>
        <begin position="276"/>
        <end position="296"/>
    </location>
</feature>
<evidence type="ECO:0000256" key="2">
    <source>
        <dbReference type="ARBA" id="ARBA00010157"/>
    </source>
</evidence>
<feature type="transmembrane region" description="Helical" evidence="7">
    <location>
        <begin position="317"/>
        <end position="343"/>
    </location>
</feature>
<dbReference type="GO" id="GO:0005886">
    <property type="term" value="C:plasma membrane"/>
    <property type="evidence" value="ECO:0007669"/>
    <property type="project" value="UniProtKB-SubCell"/>
</dbReference>
<feature type="transmembrane region" description="Helical" evidence="7">
    <location>
        <begin position="12"/>
        <end position="35"/>
    </location>
</feature>
<evidence type="ECO:0000256" key="7">
    <source>
        <dbReference type="SAM" id="Phobius"/>
    </source>
</evidence>
<dbReference type="PANTHER" id="PTHR33406:SF6">
    <property type="entry name" value="MEMBRANE PROTEIN YDGH-RELATED"/>
    <property type="match status" value="1"/>
</dbReference>
<evidence type="ECO:0000313" key="10">
    <source>
        <dbReference type="Proteomes" id="UP000738826"/>
    </source>
</evidence>
<dbReference type="PANTHER" id="PTHR33406">
    <property type="entry name" value="MEMBRANE PROTEIN MJ1562-RELATED"/>
    <property type="match status" value="1"/>
</dbReference>
<gene>
    <name evidence="9" type="ORF">GW779_03510</name>
</gene>
<evidence type="ECO:0000313" key="9">
    <source>
        <dbReference type="EMBL" id="NCS91464.1"/>
    </source>
</evidence>
<accession>A0A8J7YVI1</accession>
<feature type="transmembrane region" description="Helical" evidence="7">
    <location>
        <begin position="228"/>
        <end position="246"/>
    </location>
</feature>
<dbReference type="AlphaFoldDB" id="A0A8J7YVI1"/>
<keyword evidence="5 7" id="KW-1133">Transmembrane helix</keyword>
<dbReference type="PROSITE" id="PS50156">
    <property type="entry name" value="SSD"/>
    <property type="match status" value="1"/>
</dbReference>
<comment type="caution">
    <text evidence="9">The sequence shown here is derived from an EMBL/GenBank/DDBJ whole genome shotgun (WGS) entry which is preliminary data.</text>
</comment>
<evidence type="ECO:0000256" key="5">
    <source>
        <dbReference type="ARBA" id="ARBA00022989"/>
    </source>
</evidence>
<evidence type="ECO:0000256" key="6">
    <source>
        <dbReference type="ARBA" id="ARBA00023136"/>
    </source>
</evidence>
<dbReference type="InterPro" id="IPR004869">
    <property type="entry name" value="MMPL_dom"/>
</dbReference>
<reference evidence="9" key="1">
    <citation type="submission" date="2019-11" db="EMBL/GenBank/DDBJ databases">
        <title>Lipid analysis of CO2-rich subsurface aquifers suggests an autotrophy-based deep biosphere with lysolipids enriched in CPR bacteria.</title>
        <authorList>
            <person name="Probst A.J."/>
            <person name="Elling F.J."/>
            <person name="Castelle C.J."/>
            <person name="Zhu Q."/>
            <person name="Elvert M."/>
            <person name="Birarda G."/>
            <person name="Holman H.-Y."/>
            <person name="Lane K.R."/>
            <person name="Ladd B."/>
            <person name="Ryan M.C."/>
            <person name="Woyke T."/>
            <person name="Hinrichs K.-U."/>
            <person name="Banfield J.F."/>
        </authorList>
    </citation>
    <scope>NUCLEOTIDE SEQUENCE</scope>
    <source>
        <strain evidence="9">CG_2015-04_33_537</strain>
    </source>
</reference>
<feature type="transmembrane region" description="Helical" evidence="7">
    <location>
        <begin position="253"/>
        <end position="270"/>
    </location>
</feature>
<feature type="domain" description="SSD" evidence="8">
    <location>
        <begin position="249"/>
        <end position="374"/>
    </location>
</feature>
<keyword evidence="6 7" id="KW-0472">Membrane</keyword>
<protein>
    <submittedName>
        <fullName evidence="9">MMPL family transporter</fullName>
    </submittedName>
</protein>
<sequence>MISEIFKGIAKFHYKHPLLIIAITVILTLILAYGMTNIKMGETSSKNMLPEGLESVDLMNEISNEFQDTNTRTIAVYIEPSEKDSAEHTTNPRDIRDIRDFAVIEYVDKISNLIKKEKDVEGVNGINDLIKQYNDGQIPKDNKKIREILDNINPVYLKQYISNDYEISKIIVQTSSNKKEEKDAFLNGVKKILEENKKPDGINANVVGMMAISSEISKSMESDTIKTAGIALIGILLTVCITFVSVRYGLSTLIPVTFGVIWTFGIMGYTNFEMNVASVSAASIMLGLGIDFGIQLTHRFRQEIKNNKLEKAMENTLVGVGRPILTTGTAATVGFSVLLLGTLPMLHGLAILLCVGVICCVLTTFLLLPPVLILGEKFKRKI</sequence>
<comment type="subcellular location">
    <subcellularLocation>
        <location evidence="1">Cell membrane</location>
        <topology evidence="1">Multi-pass membrane protein</topology>
    </subcellularLocation>
</comment>
<dbReference type="InterPro" id="IPR000731">
    <property type="entry name" value="SSD"/>
</dbReference>
<keyword evidence="4 7" id="KW-0812">Transmembrane</keyword>
<organism evidence="9 10">
    <name type="scientific">Candidatus Altarchaeum hamiconexum</name>
    <dbReference type="NCBI Taxonomy" id="1803513"/>
    <lineage>
        <taxon>Archaea</taxon>
        <taxon>Candidatus Altarchaeota</taxon>
        <taxon>Candidatus Altiarchaeia</taxon>
        <taxon>Candidatus Altarchaeales</taxon>
        <taxon>Candidatus Altarchaeaceae</taxon>
        <taxon>Candidatus Altarchaeum</taxon>
    </lineage>
</organism>
<feature type="transmembrane region" description="Helical" evidence="7">
    <location>
        <begin position="349"/>
        <end position="374"/>
    </location>
</feature>
<evidence type="ECO:0000256" key="1">
    <source>
        <dbReference type="ARBA" id="ARBA00004651"/>
    </source>
</evidence>
<dbReference type="Pfam" id="PF03176">
    <property type="entry name" value="MMPL"/>
    <property type="match status" value="1"/>
</dbReference>
<keyword evidence="3" id="KW-1003">Cell membrane</keyword>
<evidence type="ECO:0000259" key="8">
    <source>
        <dbReference type="PROSITE" id="PS50156"/>
    </source>
</evidence>
<proteinExistence type="inferred from homology"/>